<dbReference type="EC" id="1.8.1.9" evidence="4"/>
<dbReference type="InterPro" id="IPR050097">
    <property type="entry name" value="Ferredoxin-NADP_redctase_2"/>
</dbReference>
<accession>A0A517YY51</accession>
<dbReference type="Pfam" id="PF07992">
    <property type="entry name" value="Pyr_redox_2"/>
    <property type="match status" value="2"/>
</dbReference>
<evidence type="ECO:0000256" key="2">
    <source>
        <dbReference type="ARBA" id="ARBA00023002"/>
    </source>
</evidence>
<evidence type="ECO:0000313" key="4">
    <source>
        <dbReference type="EMBL" id="QDU35163.1"/>
    </source>
</evidence>
<dbReference type="PRINTS" id="PR00469">
    <property type="entry name" value="PNDRDTASEII"/>
</dbReference>
<dbReference type="Gene3D" id="3.50.50.60">
    <property type="entry name" value="FAD/NAD(P)-binding domain"/>
    <property type="match status" value="1"/>
</dbReference>
<dbReference type="SUPFAM" id="SSF51905">
    <property type="entry name" value="FAD/NAD(P)-binding domain"/>
    <property type="match status" value="1"/>
</dbReference>
<keyword evidence="5" id="KW-1185">Reference proteome</keyword>
<dbReference type="PANTHER" id="PTHR48105">
    <property type="entry name" value="THIOREDOXIN REDUCTASE 1-RELATED-RELATED"/>
    <property type="match status" value="1"/>
</dbReference>
<protein>
    <submittedName>
        <fullName evidence="4">Thioredoxin reductase</fullName>
        <ecNumber evidence="4">1.8.1.9</ecNumber>
    </submittedName>
</protein>
<dbReference type="InterPro" id="IPR023753">
    <property type="entry name" value="FAD/NAD-binding_dom"/>
</dbReference>
<dbReference type="GO" id="GO:0004791">
    <property type="term" value="F:thioredoxin-disulfide reductase (NADPH) activity"/>
    <property type="evidence" value="ECO:0007669"/>
    <property type="project" value="UniProtKB-EC"/>
</dbReference>
<feature type="domain" description="FAD/NAD(P)-binding" evidence="3">
    <location>
        <begin position="55"/>
        <end position="143"/>
    </location>
</feature>
<organism evidence="4 5">
    <name type="scientific">Poriferisphaera corsica</name>
    <dbReference type="NCBI Taxonomy" id="2528020"/>
    <lineage>
        <taxon>Bacteria</taxon>
        <taxon>Pseudomonadati</taxon>
        <taxon>Planctomycetota</taxon>
        <taxon>Phycisphaerae</taxon>
        <taxon>Phycisphaerales</taxon>
        <taxon>Phycisphaeraceae</taxon>
        <taxon>Poriferisphaera</taxon>
    </lineage>
</organism>
<sequence>MAKVIIIGDGPAGLSAALYLAKAKYTTVVYGQDKTPMHYAMVHNYLGIREISGPDFQKNARTQVIDMGAEIVDEQVTKIAIADDGFTIKTAVGKIDEAKYVIIAAGRNPELVTGVGLSLNDQKTVEADRNGRTMVPNLYVTGWSTRPDKIQAIISAGDGAAAALDILSKEAGKDIHDFDNLEK</sequence>
<name>A0A517YY51_9BACT</name>
<gene>
    <name evidence="4" type="primary">trxB_2</name>
    <name evidence="4" type="ORF">KS4_32430</name>
</gene>
<dbReference type="OrthoDB" id="9806179at2"/>
<dbReference type="PRINTS" id="PR00368">
    <property type="entry name" value="FADPNR"/>
</dbReference>
<evidence type="ECO:0000313" key="5">
    <source>
        <dbReference type="Proteomes" id="UP000317369"/>
    </source>
</evidence>
<dbReference type="EMBL" id="CP036425">
    <property type="protein sequence ID" value="QDU35163.1"/>
    <property type="molecule type" value="Genomic_DNA"/>
</dbReference>
<keyword evidence="2 4" id="KW-0560">Oxidoreductase</keyword>
<dbReference type="KEGG" id="pcor:KS4_32430"/>
<keyword evidence="1" id="KW-0285">Flavoprotein</keyword>
<dbReference type="InterPro" id="IPR036188">
    <property type="entry name" value="FAD/NAD-bd_sf"/>
</dbReference>
<evidence type="ECO:0000256" key="1">
    <source>
        <dbReference type="ARBA" id="ARBA00022630"/>
    </source>
</evidence>
<dbReference type="AlphaFoldDB" id="A0A517YY51"/>
<dbReference type="RefSeq" id="WP_145080090.1">
    <property type="nucleotide sequence ID" value="NZ_CP036425.1"/>
</dbReference>
<evidence type="ECO:0000259" key="3">
    <source>
        <dbReference type="Pfam" id="PF07992"/>
    </source>
</evidence>
<dbReference type="Proteomes" id="UP000317369">
    <property type="component" value="Chromosome"/>
</dbReference>
<feature type="domain" description="FAD/NAD(P)-binding" evidence="3">
    <location>
        <begin position="3"/>
        <end position="43"/>
    </location>
</feature>
<reference evidence="4 5" key="1">
    <citation type="submission" date="2019-02" db="EMBL/GenBank/DDBJ databases">
        <title>Deep-cultivation of Planctomycetes and their phenomic and genomic characterization uncovers novel biology.</title>
        <authorList>
            <person name="Wiegand S."/>
            <person name="Jogler M."/>
            <person name="Boedeker C."/>
            <person name="Pinto D."/>
            <person name="Vollmers J."/>
            <person name="Rivas-Marin E."/>
            <person name="Kohn T."/>
            <person name="Peeters S.H."/>
            <person name="Heuer A."/>
            <person name="Rast P."/>
            <person name="Oberbeckmann S."/>
            <person name="Bunk B."/>
            <person name="Jeske O."/>
            <person name="Meyerdierks A."/>
            <person name="Storesund J.E."/>
            <person name="Kallscheuer N."/>
            <person name="Luecker S."/>
            <person name="Lage O.M."/>
            <person name="Pohl T."/>
            <person name="Merkel B.J."/>
            <person name="Hornburger P."/>
            <person name="Mueller R.-W."/>
            <person name="Bruemmer F."/>
            <person name="Labrenz M."/>
            <person name="Spormann A.M."/>
            <person name="Op den Camp H."/>
            <person name="Overmann J."/>
            <person name="Amann R."/>
            <person name="Jetten M.S.M."/>
            <person name="Mascher T."/>
            <person name="Medema M.H."/>
            <person name="Devos D.P."/>
            <person name="Kaster A.-K."/>
            <person name="Ovreas L."/>
            <person name="Rohde M."/>
            <person name="Galperin M.Y."/>
            <person name="Jogler C."/>
        </authorList>
    </citation>
    <scope>NUCLEOTIDE SEQUENCE [LARGE SCALE GENOMIC DNA]</scope>
    <source>
        <strain evidence="4 5">KS4</strain>
    </source>
</reference>
<proteinExistence type="predicted"/>